<evidence type="ECO:0000313" key="1">
    <source>
        <dbReference type="EMBL" id="KAF2474549.1"/>
    </source>
</evidence>
<organism evidence="1 2">
    <name type="scientific">Lindgomyces ingoldianus</name>
    <dbReference type="NCBI Taxonomy" id="673940"/>
    <lineage>
        <taxon>Eukaryota</taxon>
        <taxon>Fungi</taxon>
        <taxon>Dikarya</taxon>
        <taxon>Ascomycota</taxon>
        <taxon>Pezizomycotina</taxon>
        <taxon>Dothideomycetes</taxon>
        <taxon>Pleosporomycetidae</taxon>
        <taxon>Pleosporales</taxon>
        <taxon>Lindgomycetaceae</taxon>
        <taxon>Lindgomyces</taxon>
    </lineage>
</organism>
<protein>
    <submittedName>
        <fullName evidence="1">Uncharacterized protein</fullName>
    </submittedName>
</protein>
<gene>
    <name evidence="1" type="ORF">BDR25DRAFT_351080</name>
</gene>
<dbReference type="Proteomes" id="UP000799755">
    <property type="component" value="Unassembled WGS sequence"/>
</dbReference>
<proteinExistence type="predicted"/>
<name>A0ACB6R5M3_9PLEO</name>
<reference evidence="1" key="1">
    <citation type="journal article" date="2020" name="Stud. Mycol.">
        <title>101 Dothideomycetes genomes: a test case for predicting lifestyles and emergence of pathogens.</title>
        <authorList>
            <person name="Haridas S."/>
            <person name="Albert R."/>
            <person name="Binder M."/>
            <person name="Bloem J."/>
            <person name="Labutti K."/>
            <person name="Salamov A."/>
            <person name="Andreopoulos B."/>
            <person name="Baker S."/>
            <person name="Barry K."/>
            <person name="Bills G."/>
            <person name="Bluhm B."/>
            <person name="Cannon C."/>
            <person name="Castanera R."/>
            <person name="Culley D."/>
            <person name="Daum C."/>
            <person name="Ezra D."/>
            <person name="Gonzalez J."/>
            <person name="Henrissat B."/>
            <person name="Kuo A."/>
            <person name="Liang C."/>
            <person name="Lipzen A."/>
            <person name="Lutzoni F."/>
            <person name="Magnuson J."/>
            <person name="Mondo S."/>
            <person name="Nolan M."/>
            <person name="Ohm R."/>
            <person name="Pangilinan J."/>
            <person name="Park H.-J."/>
            <person name="Ramirez L."/>
            <person name="Alfaro M."/>
            <person name="Sun H."/>
            <person name="Tritt A."/>
            <person name="Yoshinaga Y."/>
            <person name="Zwiers L.-H."/>
            <person name="Turgeon B."/>
            <person name="Goodwin S."/>
            <person name="Spatafora J."/>
            <person name="Crous P."/>
            <person name="Grigoriev I."/>
        </authorList>
    </citation>
    <scope>NUCLEOTIDE SEQUENCE</scope>
    <source>
        <strain evidence="1">ATCC 200398</strain>
    </source>
</reference>
<keyword evidence="2" id="KW-1185">Reference proteome</keyword>
<dbReference type="EMBL" id="MU003497">
    <property type="protein sequence ID" value="KAF2474549.1"/>
    <property type="molecule type" value="Genomic_DNA"/>
</dbReference>
<comment type="caution">
    <text evidence="1">The sequence shown here is derived from an EMBL/GenBank/DDBJ whole genome shotgun (WGS) entry which is preliminary data.</text>
</comment>
<accession>A0ACB6R5M3</accession>
<sequence>MLTCQIHSDHRGLWQLWRDFDKVACGVWENVEVVACPCAAEDTFLKLELVEFVDILFLNKVLTNHRDLPPLGLQDARRGINNLSYVLLFVVYMMEPLGHPCGLAWLHAIWYFKRKLQVSFRILEWGKPCQELSHYYSRFLECVICHASGDTPLIYRKQTHKLNYHLSVKTFALMQIENSALSISTLATHLHHERTIHT</sequence>
<evidence type="ECO:0000313" key="2">
    <source>
        <dbReference type="Proteomes" id="UP000799755"/>
    </source>
</evidence>